<dbReference type="PROSITE" id="PS50936">
    <property type="entry name" value="ENGC_GTPASE"/>
    <property type="match status" value="1"/>
</dbReference>
<dbReference type="PROSITE" id="PS51721">
    <property type="entry name" value="G_CP"/>
    <property type="match status" value="1"/>
</dbReference>
<dbReference type="Gene3D" id="3.40.50.300">
    <property type="entry name" value="P-loop containing nucleotide triphosphate hydrolases"/>
    <property type="match status" value="1"/>
</dbReference>
<feature type="domain" description="EngC GTPase" evidence="11">
    <location>
        <begin position="85"/>
        <end position="232"/>
    </location>
</feature>
<evidence type="ECO:0000259" key="12">
    <source>
        <dbReference type="PROSITE" id="PS51721"/>
    </source>
</evidence>
<feature type="binding site" evidence="10">
    <location>
        <begin position="176"/>
        <end position="184"/>
    </location>
    <ligand>
        <name>GTP</name>
        <dbReference type="ChEBI" id="CHEBI:37565"/>
    </ligand>
</feature>
<dbReference type="CDD" id="cd04466">
    <property type="entry name" value="S1_YloQ_GTPase"/>
    <property type="match status" value="1"/>
</dbReference>
<evidence type="ECO:0000256" key="1">
    <source>
        <dbReference type="ARBA" id="ARBA00022490"/>
    </source>
</evidence>
<comment type="function">
    <text evidence="10">One of several proteins that assist in the late maturation steps of the functional core of the 30S ribosomal subunit. Helps release RbfA from mature subunits. May play a role in the assembly of ribosomal proteins into the subunit. Circularly permuted GTPase that catalyzes slow GTP hydrolysis, GTPase activity is stimulated by the 30S ribosomal subunit.</text>
</comment>
<dbReference type="AlphaFoldDB" id="A0A7C4L135"/>
<comment type="subcellular location">
    <subcellularLocation>
        <location evidence="10">Cytoplasm</location>
    </subcellularLocation>
</comment>
<feature type="binding site" evidence="10">
    <location>
        <position position="271"/>
    </location>
    <ligand>
        <name>Zn(2+)</name>
        <dbReference type="ChEBI" id="CHEBI:29105"/>
    </ligand>
</feature>
<dbReference type="Pfam" id="PF16745">
    <property type="entry name" value="RsgA_N"/>
    <property type="match status" value="1"/>
</dbReference>
<dbReference type="InterPro" id="IPR012340">
    <property type="entry name" value="NA-bd_OB-fold"/>
</dbReference>
<dbReference type="GO" id="GO:0005525">
    <property type="term" value="F:GTP binding"/>
    <property type="evidence" value="ECO:0007669"/>
    <property type="project" value="UniProtKB-UniRule"/>
</dbReference>
<feature type="binding site" evidence="10">
    <location>
        <begin position="125"/>
        <end position="128"/>
    </location>
    <ligand>
        <name>GTP</name>
        <dbReference type="ChEBI" id="CHEBI:37565"/>
    </ligand>
</feature>
<dbReference type="Gene3D" id="1.10.40.50">
    <property type="entry name" value="Probable gtpase engc, domain 3"/>
    <property type="match status" value="1"/>
</dbReference>
<feature type="domain" description="CP-type G" evidence="12">
    <location>
        <begin position="76"/>
        <end position="234"/>
    </location>
</feature>
<keyword evidence="9 10" id="KW-0342">GTP-binding</keyword>
<dbReference type="Gene3D" id="2.40.50.140">
    <property type="entry name" value="Nucleic acid-binding proteins"/>
    <property type="match status" value="1"/>
</dbReference>
<keyword evidence="1 10" id="KW-0963">Cytoplasm</keyword>
<dbReference type="GO" id="GO:0046872">
    <property type="term" value="F:metal ion binding"/>
    <property type="evidence" value="ECO:0007669"/>
    <property type="project" value="UniProtKB-KW"/>
</dbReference>
<feature type="binding site" evidence="10">
    <location>
        <position position="258"/>
    </location>
    <ligand>
        <name>Zn(2+)</name>
        <dbReference type="ChEBI" id="CHEBI:29105"/>
    </ligand>
</feature>
<dbReference type="InterPro" id="IPR027417">
    <property type="entry name" value="P-loop_NTPase"/>
</dbReference>
<dbReference type="InterPro" id="IPR010914">
    <property type="entry name" value="RsgA_GTPase_dom"/>
</dbReference>
<comment type="cofactor">
    <cofactor evidence="10">
        <name>Zn(2+)</name>
        <dbReference type="ChEBI" id="CHEBI:29105"/>
    </cofactor>
    <text evidence="10">Binds 1 zinc ion per subunit.</text>
</comment>
<evidence type="ECO:0000256" key="7">
    <source>
        <dbReference type="ARBA" id="ARBA00022833"/>
    </source>
</evidence>
<dbReference type="GO" id="GO:0005737">
    <property type="term" value="C:cytoplasm"/>
    <property type="evidence" value="ECO:0007669"/>
    <property type="project" value="UniProtKB-SubCell"/>
</dbReference>
<evidence type="ECO:0000256" key="9">
    <source>
        <dbReference type="ARBA" id="ARBA00023134"/>
    </source>
</evidence>
<keyword evidence="2 10" id="KW-0690">Ribosome biogenesis</keyword>
<comment type="caution">
    <text evidence="13">The sequence shown here is derived from an EMBL/GenBank/DDBJ whole genome shotgun (WGS) entry which is preliminary data.</text>
</comment>
<feature type="binding site" evidence="10">
    <location>
        <position position="265"/>
    </location>
    <ligand>
        <name>Zn(2+)</name>
        <dbReference type="ChEBI" id="CHEBI:29105"/>
    </ligand>
</feature>
<keyword evidence="3 10" id="KW-0479">Metal-binding</keyword>
<evidence type="ECO:0000256" key="3">
    <source>
        <dbReference type="ARBA" id="ARBA00022723"/>
    </source>
</evidence>
<evidence type="ECO:0000256" key="8">
    <source>
        <dbReference type="ARBA" id="ARBA00022884"/>
    </source>
</evidence>
<dbReference type="PANTHER" id="PTHR32120">
    <property type="entry name" value="SMALL RIBOSOMAL SUBUNIT BIOGENESIS GTPASE RSGA"/>
    <property type="match status" value="1"/>
</dbReference>
<keyword evidence="6 10" id="KW-0378">Hydrolase</keyword>
<dbReference type="Pfam" id="PF03193">
    <property type="entry name" value="RsgA_GTPase"/>
    <property type="match status" value="1"/>
</dbReference>
<reference evidence="13" key="1">
    <citation type="journal article" date="2020" name="mSystems">
        <title>Genome- and Community-Level Interaction Insights into Carbon Utilization and Element Cycling Functions of Hydrothermarchaeota in Hydrothermal Sediment.</title>
        <authorList>
            <person name="Zhou Z."/>
            <person name="Liu Y."/>
            <person name="Xu W."/>
            <person name="Pan J."/>
            <person name="Luo Z.H."/>
            <person name="Li M."/>
        </authorList>
    </citation>
    <scope>NUCLEOTIDE SEQUENCE [LARGE SCALE GENOMIC DNA]</scope>
    <source>
        <strain evidence="13">SpSt-556</strain>
    </source>
</reference>
<comment type="similarity">
    <text evidence="10">Belongs to the TRAFAC class YlqF/YawG GTPase family. RsgA subfamily.</text>
</comment>
<dbReference type="EC" id="3.6.1.-" evidence="10"/>
<accession>A0A7C4L135</accession>
<evidence type="ECO:0000259" key="11">
    <source>
        <dbReference type="PROSITE" id="PS50936"/>
    </source>
</evidence>
<feature type="binding site" evidence="10">
    <location>
        <position position="263"/>
    </location>
    <ligand>
        <name>Zn(2+)</name>
        <dbReference type="ChEBI" id="CHEBI:29105"/>
    </ligand>
</feature>
<protein>
    <recommendedName>
        <fullName evidence="10">Small ribosomal subunit biogenesis GTPase RsgA</fullName>
        <ecNumber evidence="10">3.6.1.-</ecNumber>
    </recommendedName>
</protein>
<dbReference type="InterPro" id="IPR031944">
    <property type="entry name" value="RsgA_N"/>
</dbReference>
<dbReference type="PANTHER" id="PTHR32120:SF11">
    <property type="entry name" value="SMALL RIBOSOMAL SUBUNIT BIOGENESIS GTPASE RSGA 1, MITOCHONDRIAL-RELATED"/>
    <property type="match status" value="1"/>
</dbReference>
<keyword evidence="4 10" id="KW-0699">rRNA-binding</keyword>
<keyword evidence="7 10" id="KW-0862">Zinc</keyword>
<sequence length="301" mass="33299">MHGQVTRLLSGFYTVQNEHGTWVCRLRGRLKKQHAQADIVALGDRVQFLPLPDGTGVIEAVEPRTHALVRMAPTARGEYQQVLLANPDQVVFVFSCANPAPRLGMLDRFLVIAEQQGIPPLIVANKTDLVAAEEARRLFAEYPPLGYPVIYTSVKTGEGIQQLHDCLKGKLSALAGPSGVGKSSLLNAIQPELGLAVREVSQATSKGRHTTVIRQMFPLQDGGFVADLPGLRMLALWDVQPEELDGYFPELRERVQQCAFNDCTHRSEPGCAVQAALQNGEISPRRYQSYLRMRFGEEEEE</sequence>
<gene>
    <name evidence="10 13" type="primary">rsgA</name>
    <name evidence="13" type="ORF">ENT17_13620</name>
</gene>
<name>A0A7C4L135_9CHLR</name>
<proteinExistence type="inferred from homology"/>
<dbReference type="EMBL" id="DSXR01000130">
    <property type="protein sequence ID" value="HGS88636.1"/>
    <property type="molecule type" value="Genomic_DNA"/>
</dbReference>
<dbReference type="SUPFAM" id="SSF50249">
    <property type="entry name" value="Nucleic acid-binding proteins"/>
    <property type="match status" value="1"/>
</dbReference>
<keyword evidence="8 10" id="KW-0694">RNA-binding</keyword>
<evidence type="ECO:0000256" key="4">
    <source>
        <dbReference type="ARBA" id="ARBA00022730"/>
    </source>
</evidence>
<comment type="subunit">
    <text evidence="10">Monomer. Associates with 30S ribosomal subunit, binds 16S rRNA.</text>
</comment>
<dbReference type="GO" id="GO:0003924">
    <property type="term" value="F:GTPase activity"/>
    <property type="evidence" value="ECO:0007669"/>
    <property type="project" value="UniProtKB-UniRule"/>
</dbReference>
<dbReference type="GO" id="GO:0019843">
    <property type="term" value="F:rRNA binding"/>
    <property type="evidence" value="ECO:0007669"/>
    <property type="project" value="UniProtKB-KW"/>
</dbReference>
<evidence type="ECO:0000256" key="5">
    <source>
        <dbReference type="ARBA" id="ARBA00022741"/>
    </source>
</evidence>
<dbReference type="InterPro" id="IPR004881">
    <property type="entry name" value="Ribosome_biogen_GTPase_RsgA"/>
</dbReference>
<dbReference type="NCBIfam" id="TIGR00157">
    <property type="entry name" value="ribosome small subunit-dependent GTPase A"/>
    <property type="match status" value="1"/>
</dbReference>
<dbReference type="CDD" id="cd01854">
    <property type="entry name" value="YjeQ_EngC"/>
    <property type="match status" value="1"/>
</dbReference>
<evidence type="ECO:0000256" key="6">
    <source>
        <dbReference type="ARBA" id="ARBA00022801"/>
    </source>
</evidence>
<evidence type="ECO:0000256" key="2">
    <source>
        <dbReference type="ARBA" id="ARBA00022517"/>
    </source>
</evidence>
<dbReference type="GO" id="GO:0042274">
    <property type="term" value="P:ribosomal small subunit biogenesis"/>
    <property type="evidence" value="ECO:0007669"/>
    <property type="project" value="UniProtKB-UniRule"/>
</dbReference>
<keyword evidence="5 10" id="KW-0547">Nucleotide-binding</keyword>
<organism evidence="13">
    <name type="scientific">Bellilinea caldifistulae</name>
    <dbReference type="NCBI Taxonomy" id="360411"/>
    <lineage>
        <taxon>Bacteria</taxon>
        <taxon>Bacillati</taxon>
        <taxon>Chloroflexota</taxon>
        <taxon>Anaerolineae</taxon>
        <taxon>Anaerolineales</taxon>
        <taxon>Anaerolineaceae</taxon>
        <taxon>Bellilinea</taxon>
    </lineage>
</organism>
<dbReference type="HAMAP" id="MF_01820">
    <property type="entry name" value="GTPase_RsgA"/>
    <property type="match status" value="1"/>
</dbReference>
<evidence type="ECO:0000313" key="13">
    <source>
        <dbReference type="EMBL" id="HGS88636.1"/>
    </source>
</evidence>
<evidence type="ECO:0000256" key="10">
    <source>
        <dbReference type="HAMAP-Rule" id="MF_01820"/>
    </source>
</evidence>
<dbReference type="SUPFAM" id="SSF52540">
    <property type="entry name" value="P-loop containing nucleoside triphosphate hydrolases"/>
    <property type="match status" value="1"/>
</dbReference>
<dbReference type="InterPro" id="IPR030378">
    <property type="entry name" value="G_CP_dom"/>
</dbReference>